<dbReference type="SUPFAM" id="SSF53756">
    <property type="entry name" value="UDP-Glycosyltransferase/glycogen phosphorylase"/>
    <property type="match status" value="1"/>
</dbReference>
<dbReference type="InterPro" id="IPR002213">
    <property type="entry name" value="UDP_glucos_trans"/>
</dbReference>
<protein>
    <submittedName>
        <fullName evidence="3">Uncharacterized protein</fullName>
    </submittedName>
</protein>
<accession>A0A8H4XI58</accession>
<dbReference type="Gene3D" id="3.40.50.2000">
    <property type="entry name" value="Glycogen Phosphorylase B"/>
    <property type="match status" value="2"/>
</dbReference>
<proteinExistence type="predicted"/>
<keyword evidence="2" id="KW-0808">Transferase</keyword>
<evidence type="ECO:0000313" key="4">
    <source>
        <dbReference type="Proteomes" id="UP000635477"/>
    </source>
</evidence>
<sequence>MADNTEWRRKILLLVTTGGFTHAAPVLEIGAVLASRGHEIQFATNAGQESWARDYPFIQTIHIVGPAAPEPEMDEHYERMRLWRHEHGFAPMMKSKYLFDRFWTDAYTCLRALCEDPATRPDFIVADFFADNVARDMLRQFGVQIASVWPQMPYAMAQVSYQPGQPGLQTDGALTSEHASLAARFRNEIIVLLALPTILRYLRWTRRMRADAGVDYTHPVLPKPDYLVFVNSFWGLEAPKELPPLIVPVGPILSDEYPSLGEDLALFLQDHDKTIYISLGTHVCLPVQELEKVLLGLIEALDAGSINGVIWALPHKSRINLDALRSYPVANGSVLSVADLLKDTHPHFRLPVFAPQRAILAHPSTALFLTHGGGSSANEAMWHGKPVLTVGYFFDQLTNSARLTAAGVGLSLDKSYLAPASIGAAITNITTDADGTFERNVRRMQRIASLNSKRKHLAADLIEEVMTDQELRFRDGVELRPMHLQTADVRMAIWKARNWDMLFITLTGLAAGGAASWWLATDGLKSFPGLLARSVDPSRSFIHEVLWRRFQ</sequence>
<dbReference type="AlphaFoldDB" id="A0A8H4XI58"/>
<keyword evidence="4" id="KW-1185">Reference proteome</keyword>
<reference evidence="3" key="1">
    <citation type="journal article" date="2020" name="BMC Genomics">
        <title>Correction to: Identification and distribution of gene clusters required for synthesis of sphingolipid metabolism inhibitors in diverse species of the filamentous fungus Fusarium.</title>
        <authorList>
            <person name="Kim H.S."/>
            <person name="Lohmar J.M."/>
            <person name="Busman M."/>
            <person name="Brown D.W."/>
            <person name="Naumann T.A."/>
            <person name="Divon H.H."/>
            <person name="Lysoe E."/>
            <person name="Uhlig S."/>
            <person name="Proctor R.H."/>
        </authorList>
    </citation>
    <scope>NUCLEOTIDE SEQUENCE</scope>
    <source>
        <strain evidence="3">NRRL 22465</strain>
    </source>
</reference>
<dbReference type="CDD" id="cd03784">
    <property type="entry name" value="GT1_Gtf-like"/>
    <property type="match status" value="1"/>
</dbReference>
<evidence type="ECO:0000313" key="3">
    <source>
        <dbReference type="EMBL" id="KAF4975247.1"/>
    </source>
</evidence>
<keyword evidence="1" id="KW-0328">Glycosyltransferase</keyword>
<dbReference type="InterPro" id="IPR050271">
    <property type="entry name" value="UDP-glycosyltransferase"/>
</dbReference>
<dbReference type="Pfam" id="PF00201">
    <property type="entry name" value="UDPGT"/>
    <property type="match status" value="1"/>
</dbReference>
<organism evidence="3 4">
    <name type="scientific">Fusarium zealandicum</name>
    <dbReference type="NCBI Taxonomy" id="1053134"/>
    <lineage>
        <taxon>Eukaryota</taxon>
        <taxon>Fungi</taxon>
        <taxon>Dikarya</taxon>
        <taxon>Ascomycota</taxon>
        <taxon>Pezizomycotina</taxon>
        <taxon>Sordariomycetes</taxon>
        <taxon>Hypocreomycetidae</taxon>
        <taxon>Hypocreales</taxon>
        <taxon>Nectriaceae</taxon>
        <taxon>Fusarium</taxon>
        <taxon>Fusarium staphyleae species complex</taxon>
    </lineage>
</organism>
<gene>
    <name evidence="3" type="ORF">FZEAL_7954</name>
</gene>
<dbReference type="EMBL" id="JABEYC010000660">
    <property type="protein sequence ID" value="KAF4975247.1"/>
    <property type="molecule type" value="Genomic_DNA"/>
</dbReference>
<dbReference type="GO" id="GO:0008194">
    <property type="term" value="F:UDP-glycosyltransferase activity"/>
    <property type="evidence" value="ECO:0007669"/>
    <property type="project" value="InterPro"/>
</dbReference>
<evidence type="ECO:0000256" key="2">
    <source>
        <dbReference type="ARBA" id="ARBA00022679"/>
    </source>
</evidence>
<dbReference type="Proteomes" id="UP000635477">
    <property type="component" value="Unassembled WGS sequence"/>
</dbReference>
<evidence type="ECO:0000256" key="1">
    <source>
        <dbReference type="ARBA" id="ARBA00022676"/>
    </source>
</evidence>
<comment type="caution">
    <text evidence="3">The sequence shown here is derived from an EMBL/GenBank/DDBJ whole genome shotgun (WGS) entry which is preliminary data.</text>
</comment>
<dbReference type="PANTHER" id="PTHR48043:SF145">
    <property type="entry name" value="FI06409P-RELATED"/>
    <property type="match status" value="1"/>
</dbReference>
<name>A0A8H4XI58_9HYPO</name>
<dbReference type="OrthoDB" id="5835829at2759"/>
<dbReference type="PANTHER" id="PTHR48043">
    <property type="entry name" value="EG:EG0003.4 PROTEIN-RELATED"/>
    <property type="match status" value="1"/>
</dbReference>
<reference evidence="3" key="2">
    <citation type="submission" date="2020-05" db="EMBL/GenBank/DDBJ databases">
        <authorList>
            <person name="Kim H.-S."/>
            <person name="Proctor R.H."/>
            <person name="Brown D.W."/>
        </authorList>
    </citation>
    <scope>NUCLEOTIDE SEQUENCE</scope>
    <source>
        <strain evidence="3">NRRL 22465</strain>
    </source>
</reference>